<dbReference type="Proteomes" id="UP000266482">
    <property type="component" value="Unassembled WGS sequence"/>
</dbReference>
<gene>
    <name evidence="2" type="ORF">D3P08_01895</name>
</gene>
<evidence type="ECO:0000313" key="3">
    <source>
        <dbReference type="Proteomes" id="UP000266482"/>
    </source>
</evidence>
<evidence type="ECO:0000313" key="2">
    <source>
        <dbReference type="EMBL" id="RIX60342.1"/>
    </source>
</evidence>
<comment type="caution">
    <text evidence="2">The sequence shown here is derived from an EMBL/GenBank/DDBJ whole genome shotgun (WGS) entry which is preliminary data.</text>
</comment>
<feature type="transmembrane region" description="Helical" evidence="1">
    <location>
        <begin position="121"/>
        <end position="142"/>
    </location>
</feature>
<proteinExistence type="predicted"/>
<organism evidence="2 3">
    <name type="scientific">Paenibacillus nanensis</name>
    <dbReference type="NCBI Taxonomy" id="393251"/>
    <lineage>
        <taxon>Bacteria</taxon>
        <taxon>Bacillati</taxon>
        <taxon>Bacillota</taxon>
        <taxon>Bacilli</taxon>
        <taxon>Bacillales</taxon>
        <taxon>Paenibacillaceae</taxon>
        <taxon>Paenibacillus</taxon>
    </lineage>
</organism>
<dbReference type="RefSeq" id="WP_119597717.1">
    <property type="nucleotide sequence ID" value="NZ_QXQA01000001.1"/>
</dbReference>
<feature type="transmembrane region" description="Helical" evidence="1">
    <location>
        <begin position="94"/>
        <end position="114"/>
    </location>
</feature>
<accession>A0A3A1VKR0</accession>
<name>A0A3A1VKR0_9BACL</name>
<keyword evidence="3" id="KW-1185">Reference proteome</keyword>
<sequence length="154" mass="18026">MRLFLNRKALFLLFHGLFIIPVVFSTVMIAAQMKASLSIGELLGFTREHYDFMERFGINEENIIDVFAEGEISADFYKEQERAVLRDYNFPNPFYFYFGFVILLVYLGLYYYFAKTVRTKTIIVISPLIITILICAYFIAAYSENDLLLLGFWV</sequence>
<evidence type="ECO:0000256" key="1">
    <source>
        <dbReference type="SAM" id="Phobius"/>
    </source>
</evidence>
<dbReference type="EMBL" id="QXQA01000001">
    <property type="protein sequence ID" value="RIX60342.1"/>
    <property type="molecule type" value="Genomic_DNA"/>
</dbReference>
<keyword evidence="1" id="KW-1133">Transmembrane helix</keyword>
<reference evidence="2 3" key="1">
    <citation type="submission" date="2018-09" db="EMBL/GenBank/DDBJ databases">
        <title>Paenibacillus aracenensis nov. sp. isolated from a cave in southern Spain.</title>
        <authorList>
            <person name="Jurado V."/>
            <person name="Gutierrez-Patricio S."/>
            <person name="Gonzalez-Pimentel J.L."/>
            <person name="Miller A.Z."/>
            <person name="Laiz L."/>
            <person name="Saiz-Jimenez C."/>
        </authorList>
    </citation>
    <scope>NUCLEOTIDE SEQUENCE [LARGE SCALE GENOMIC DNA]</scope>
    <source>
        <strain evidence="2 3">DSM 22867</strain>
    </source>
</reference>
<keyword evidence="1" id="KW-0812">Transmembrane</keyword>
<dbReference type="AlphaFoldDB" id="A0A3A1VKR0"/>
<keyword evidence="1" id="KW-0472">Membrane</keyword>
<protein>
    <submittedName>
        <fullName evidence="2">Uncharacterized protein</fullName>
    </submittedName>
</protein>